<dbReference type="AlphaFoldDB" id="A0A2S8FWN8"/>
<gene>
    <name evidence="2" type="ORF">C5Y98_11295</name>
</gene>
<feature type="transmembrane region" description="Helical" evidence="1">
    <location>
        <begin position="20"/>
        <end position="37"/>
    </location>
</feature>
<keyword evidence="1" id="KW-1133">Transmembrane helix</keyword>
<dbReference type="Proteomes" id="UP000239388">
    <property type="component" value="Unassembled WGS sequence"/>
</dbReference>
<evidence type="ECO:0000256" key="1">
    <source>
        <dbReference type="SAM" id="Phobius"/>
    </source>
</evidence>
<comment type="caution">
    <text evidence="2">The sequence shown here is derived from an EMBL/GenBank/DDBJ whole genome shotgun (WGS) entry which is preliminary data.</text>
</comment>
<dbReference type="Gene3D" id="3.80.10.10">
    <property type="entry name" value="Ribonuclease Inhibitor"/>
    <property type="match status" value="1"/>
</dbReference>
<dbReference type="InterPro" id="IPR032675">
    <property type="entry name" value="LRR_dom_sf"/>
</dbReference>
<protein>
    <recommendedName>
        <fullName evidence="4">Leucine-rich repeat domain-containing protein</fullName>
    </recommendedName>
</protein>
<dbReference type="OrthoDB" id="232968at2"/>
<evidence type="ECO:0008006" key="4">
    <source>
        <dbReference type="Google" id="ProtNLM"/>
    </source>
</evidence>
<accession>A0A2S8FWN8</accession>
<proteinExistence type="predicted"/>
<sequence>MFDAPEPAPKPKSRWWKYSLRTLLVLILLVSIPLSWFGRDVFRSMREAAVVRAIHEANGQAHYDYWQPDEYGNIGAKLEPEGNWLARKFLGDNINSYVTCVDLRSAADPEALIPRLRHLSRLKYLILPMIPADEALLETLKQLPELETKELDLETCTPVLLWELSEIDEIDTLYLHGSDVTDNAIEALLRFKNLKSLWLYNTSVTDAAMPTLAQIATLNELVLNDAPQVTNQGFQALAGMSQLTQFAAHGTQIDEGCVDVLREMPSLETVEITPGQLDLSYYPWGTIRLDTRQPIIFKPFFSDLRREESIRVVHIEADTIYFSEDDLIPIVEEVDELP</sequence>
<organism evidence="2 3">
    <name type="scientific">Blastopirellula marina</name>
    <dbReference type="NCBI Taxonomy" id="124"/>
    <lineage>
        <taxon>Bacteria</taxon>
        <taxon>Pseudomonadati</taxon>
        <taxon>Planctomycetota</taxon>
        <taxon>Planctomycetia</taxon>
        <taxon>Pirellulales</taxon>
        <taxon>Pirellulaceae</taxon>
        <taxon>Blastopirellula</taxon>
    </lineage>
</organism>
<name>A0A2S8FWN8_9BACT</name>
<reference evidence="2 3" key="1">
    <citation type="submission" date="2018-02" db="EMBL/GenBank/DDBJ databases">
        <title>Comparative genomes isolates from brazilian mangrove.</title>
        <authorList>
            <person name="Araujo J.E."/>
            <person name="Taketani R.G."/>
            <person name="Silva M.C.P."/>
            <person name="Loureco M.V."/>
            <person name="Andreote F.D."/>
        </authorList>
    </citation>
    <scope>NUCLEOTIDE SEQUENCE [LARGE SCALE GENOMIC DNA]</scope>
    <source>
        <strain evidence="2 3">NAP PRIS-MGV</strain>
    </source>
</reference>
<dbReference type="SUPFAM" id="SSF52047">
    <property type="entry name" value="RNI-like"/>
    <property type="match status" value="1"/>
</dbReference>
<evidence type="ECO:0000313" key="3">
    <source>
        <dbReference type="Proteomes" id="UP000239388"/>
    </source>
</evidence>
<evidence type="ECO:0000313" key="2">
    <source>
        <dbReference type="EMBL" id="PQO36573.1"/>
    </source>
</evidence>
<keyword evidence="1" id="KW-0472">Membrane</keyword>
<dbReference type="RefSeq" id="WP_105354256.1">
    <property type="nucleotide sequence ID" value="NZ_PUIB01000012.1"/>
</dbReference>
<keyword evidence="1" id="KW-0812">Transmembrane</keyword>
<dbReference type="EMBL" id="PUIB01000012">
    <property type="protein sequence ID" value="PQO36573.1"/>
    <property type="molecule type" value="Genomic_DNA"/>
</dbReference>